<sequence length="199" mass="21920">MKKLTALCLLAVLLPCLAMAQTNVPLRGDEKKKLDTFFSNFAEVNMKNFTQGPLSDEELLYFATWHCIINAADSFQTTNDGNDIIIPASAIDKATEKYLGQTIKKHLKPSYVESMASGEAYVFAQVDSLQKRDDGTYLAKGTIYATGSGAVIDPHATAADWKKAGETVNPQETFTGVIRKTDGEQGRYILLEYAVQERP</sequence>
<dbReference type="AlphaFoldDB" id="A0A7K3NPU9"/>
<keyword evidence="3" id="KW-1185">Reference proteome</keyword>
<name>A0A7K3NPU9_9BACT</name>
<keyword evidence="1" id="KW-0732">Signal</keyword>
<feature type="signal peptide" evidence="1">
    <location>
        <begin position="1"/>
        <end position="20"/>
    </location>
</feature>
<evidence type="ECO:0000256" key="1">
    <source>
        <dbReference type="SAM" id="SignalP"/>
    </source>
</evidence>
<dbReference type="Proteomes" id="UP000469724">
    <property type="component" value="Unassembled WGS sequence"/>
</dbReference>
<protein>
    <submittedName>
        <fullName evidence="2">Uncharacterized protein</fullName>
    </submittedName>
</protein>
<evidence type="ECO:0000313" key="3">
    <source>
        <dbReference type="Proteomes" id="UP000469724"/>
    </source>
</evidence>
<dbReference type="EMBL" id="JAAGRQ010000065">
    <property type="protein sequence ID" value="NDY57853.1"/>
    <property type="molecule type" value="Genomic_DNA"/>
</dbReference>
<evidence type="ECO:0000313" key="2">
    <source>
        <dbReference type="EMBL" id="NDY57853.1"/>
    </source>
</evidence>
<reference evidence="2 3" key="1">
    <citation type="submission" date="2020-02" db="EMBL/GenBank/DDBJ databases">
        <title>Comparative genomics of sulfur disproportionating microorganisms.</title>
        <authorList>
            <person name="Ward L.M."/>
            <person name="Bertran E."/>
            <person name="Johnston D.T."/>
        </authorList>
    </citation>
    <scope>NUCLEOTIDE SEQUENCE [LARGE SCALE GENOMIC DNA]</scope>
    <source>
        <strain evidence="2 3">DSM 3696</strain>
    </source>
</reference>
<feature type="chain" id="PRO_5029511671" evidence="1">
    <location>
        <begin position="21"/>
        <end position="199"/>
    </location>
</feature>
<proteinExistence type="predicted"/>
<comment type="caution">
    <text evidence="2">The sequence shown here is derived from an EMBL/GenBank/DDBJ whole genome shotgun (WGS) entry which is preliminary data.</text>
</comment>
<accession>A0A7K3NPU9</accession>
<dbReference type="RefSeq" id="WP_163302934.1">
    <property type="nucleotide sequence ID" value="NZ_JAAGRQ010000065.1"/>
</dbReference>
<gene>
    <name evidence="2" type="ORF">G3N56_14045</name>
</gene>
<organism evidence="2 3">
    <name type="scientific">Desulfolutivibrio sulfodismutans</name>
    <dbReference type="NCBI Taxonomy" id="63561"/>
    <lineage>
        <taxon>Bacteria</taxon>
        <taxon>Pseudomonadati</taxon>
        <taxon>Thermodesulfobacteriota</taxon>
        <taxon>Desulfovibrionia</taxon>
        <taxon>Desulfovibrionales</taxon>
        <taxon>Desulfovibrionaceae</taxon>
        <taxon>Desulfolutivibrio</taxon>
    </lineage>
</organism>